<evidence type="ECO:0000313" key="9">
    <source>
        <dbReference type="Proteomes" id="UP000431092"/>
    </source>
</evidence>
<feature type="transmembrane region" description="Helical" evidence="6">
    <location>
        <begin position="315"/>
        <end position="336"/>
    </location>
</feature>
<keyword evidence="2 6" id="KW-0812">Transmembrane</keyword>
<gene>
    <name evidence="8" type="ORF">GGG17_02025</name>
</gene>
<dbReference type="InterPro" id="IPR049453">
    <property type="entry name" value="Memb_transporter_dom"/>
</dbReference>
<name>A0A6I3I3M3_9MICO</name>
<dbReference type="Proteomes" id="UP000431092">
    <property type="component" value="Unassembled WGS sequence"/>
</dbReference>
<keyword evidence="3 6" id="KW-1133">Transmembrane helix</keyword>
<feature type="transmembrane region" description="Helical" evidence="6">
    <location>
        <begin position="442"/>
        <end position="460"/>
    </location>
</feature>
<comment type="subcellular location">
    <subcellularLocation>
        <location evidence="1">Membrane</location>
        <topology evidence="1">Multi-pass membrane protein</topology>
    </subcellularLocation>
</comment>
<dbReference type="AlphaFoldDB" id="A0A6I3I3M3"/>
<keyword evidence="4 6" id="KW-0472">Membrane</keyword>
<feature type="transmembrane region" description="Helical" evidence="6">
    <location>
        <begin position="376"/>
        <end position="399"/>
    </location>
</feature>
<evidence type="ECO:0000256" key="2">
    <source>
        <dbReference type="ARBA" id="ARBA00022692"/>
    </source>
</evidence>
<reference evidence="8 9" key="1">
    <citation type="submission" date="2019-11" db="EMBL/GenBank/DDBJ databases">
        <title>Whole genome sequencing identifies a novel species of the genus Arsenicicoccus isolated from human blood.</title>
        <authorList>
            <person name="Jeong J.H."/>
            <person name="Kweon O.J."/>
            <person name="Kim H.R."/>
            <person name="Kim T.-H."/>
            <person name="Ha S.-M."/>
            <person name="Lee M.-K."/>
        </authorList>
    </citation>
    <scope>NUCLEOTIDE SEQUENCE [LARGE SCALE GENOMIC DNA]</scope>
    <source>
        <strain evidence="8 9">MKL-02</strain>
    </source>
</reference>
<evidence type="ECO:0000256" key="4">
    <source>
        <dbReference type="ARBA" id="ARBA00023136"/>
    </source>
</evidence>
<feature type="transmembrane region" description="Helical" evidence="6">
    <location>
        <begin position="45"/>
        <end position="64"/>
    </location>
</feature>
<proteinExistence type="predicted"/>
<evidence type="ECO:0000259" key="7">
    <source>
        <dbReference type="Pfam" id="PF13515"/>
    </source>
</evidence>
<dbReference type="Pfam" id="PF13515">
    <property type="entry name" value="FUSC_2"/>
    <property type="match status" value="1"/>
</dbReference>
<evidence type="ECO:0000256" key="1">
    <source>
        <dbReference type="ARBA" id="ARBA00004141"/>
    </source>
</evidence>
<sequence>MSSPSLRRHARSLLRLNPSPPRWPVAVKAAVAMAVPLSVGQLAGHLSLGLVASLGVFTILYAATAPGRFRARVMALAALGLTASVGLGALTAGHPVVTVAVLVVVAMVAAFVCVALKVGPPGSYFFVLVLGVGNLAVTHGANPWSVVALTFAGAVSAWVIGMADLLVAPHRAERRATEAAEGAIRAFAAGADQAPAGEGADGELAALRAGASGALHRAWTAVTDGGRPPQLVERLERAQLTYAAASATLAGVRLGVGPLPWGSVDDEAASDDVGPGEQDSPVDGSVDAEQLRDTALGRPGAGYLLREAARWPSEVLLLVLRVGLATALAGLVAGLLHQGHVHWAVCCAALVLHQGGTREVQTVRGVHRTLGTLVGLVIYAGLLALAPQGWWLVLVVAALQLLVELLVTRNYALAVVVITPLALTIGMASAPGEPVSSVVADRLVDTLVGVACALLVLWTTGRRAPEVVLRAHARRVVVATERVMVDLAAGALETRAALAHRRHLYYELLESEVVARRALADSHAAVAPYHRVERSLAALGYLVLGACWHPDIRRAHAAFDRARGPLERIMAEPVTRPRPAEAIERDVREVEELVLSLR</sequence>
<feature type="transmembrane region" description="Helical" evidence="6">
    <location>
        <begin position="71"/>
        <end position="90"/>
    </location>
</feature>
<accession>A0A6I3I3M3</accession>
<dbReference type="RefSeq" id="WP_154592125.1">
    <property type="nucleotide sequence ID" value="NZ_WLVL01000006.1"/>
</dbReference>
<dbReference type="EMBL" id="WLVL01000006">
    <property type="protein sequence ID" value="MTB70774.1"/>
    <property type="molecule type" value="Genomic_DNA"/>
</dbReference>
<protein>
    <recommendedName>
        <fullName evidence="7">Integral membrane bound transporter domain-containing protein</fullName>
    </recommendedName>
</protein>
<feature type="domain" description="Integral membrane bound transporter" evidence="7">
    <location>
        <begin position="328"/>
        <end position="456"/>
    </location>
</feature>
<organism evidence="8 9">
    <name type="scientific">Arsenicicoccus cauae</name>
    <dbReference type="NCBI Taxonomy" id="2663847"/>
    <lineage>
        <taxon>Bacteria</taxon>
        <taxon>Bacillati</taxon>
        <taxon>Actinomycetota</taxon>
        <taxon>Actinomycetes</taxon>
        <taxon>Micrococcales</taxon>
        <taxon>Intrasporangiaceae</taxon>
        <taxon>Arsenicicoccus</taxon>
    </lineage>
</organism>
<feature type="transmembrane region" description="Helical" evidence="6">
    <location>
        <begin position="96"/>
        <end position="116"/>
    </location>
</feature>
<comment type="caution">
    <text evidence="8">The sequence shown here is derived from an EMBL/GenBank/DDBJ whole genome shotgun (WGS) entry which is preliminary data.</text>
</comment>
<evidence type="ECO:0000313" key="8">
    <source>
        <dbReference type="EMBL" id="MTB70774.1"/>
    </source>
</evidence>
<evidence type="ECO:0000256" key="5">
    <source>
        <dbReference type="SAM" id="MobiDB-lite"/>
    </source>
</evidence>
<evidence type="ECO:0000256" key="6">
    <source>
        <dbReference type="SAM" id="Phobius"/>
    </source>
</evidence>
<dbReference type="GO" id="GO:0016020">
    <property type="term" value="C:membrane"/>
    <property type="evidence" value="ECO:0007669"/>
    <property type="project" value="UniProtKB-SubCell"/>
</dbReference>
<feature type="region of interest" description="Disordered" evidence="5">
    <location>
        <begin position="264"/>
        <end position="285"/>
    </location>
</feature>
<feature type="transmembrane region" description="Helical" evidence="6">
    <location>
        <begin position="411"/>
        <end position="430"/>
    </location>
</feature>
<feature type="transmembrane region" description="Helical" evidence="6">
    <location>
        <begin position="123"/>
        <end position="141"/>
    </location>
</feature>
<evidence type="ECO:0000256" key="3">
    <source>
        <dbReference type="ARBA" id="ARBA00022989"/>
    </source>
</evidence>
<keyword evidence="9" id="KW-1185">Reference proteome</keyword>
<feature type="transmembrane region" description="Helical" evidence="6">
    <location>
        <begin position="147"/>
        <end position="167"/>
    </location>
</feature>